<comment type="similarity">
    <text evidence="1">Belongs to the sulfur carrier protein TusA family.</text>
</comment>
<gene>
    <name evidence="3" type="ORF">DES49_0762</name>
</gene>
<evidence type="ECO:0000313" key="3">
    <source>
        <dbReference type="EMBL" id="TDT42960.1"/>
    </source>
</evidence>
<dbReference type="Pfam" id="PF01206">
    <property type="entry name" value="TusA"/>
    <property type="match status" value="1"/>
</dbReference>
<dbReference type="EMBL" id="SOAX01000002">
    <property type="protein sequence ID" value="TDT42960.1"/>
    <property type="molecule type" value="Genomic_DNA"/>
</dbReference>
<dbReference type="PANTHER" id="PTHR33279:SF2">
    <property type="entry name" value="SULFUR CARRIER PROTEIN TUSA"/>
    <property type="match status" value="1"/>
</dbReference>
<dbReference type="Gene3D" id="3.30.110.40">
    <property type="entry name" value="TusA-like domain"/>
    <property type="match status" value="1"/>
</dbReference>
<name>A0A4R7JWX8_9GAMM</name>
<dbReference type="RefSeq" id="WP_133735068.1">
    <property type="nucleotide sequence ID" value="NZ_SOAX01000002.1"/>
</dbReference>
<comment type="caution">
    <text evidence="3">The sequence shown here is derived from an EMBL/GenBank/DDBJ whole genome shotgun (WGS) entry which is preliminary data.</text>
</comment>
<evidence type="ECO:0000256" key="1">
    <source>
        <dbReference type="ARBA" id="ARBA00008984"/>
    </source>
</evidence>
<dbReference type="Proteomes" id="UP000295830">
    <property type="component" value="Unassembled WGS sequence"/>
</dbReference>
<reference evidence="3 4" key="1">
    <citation type="submission" date="2019-03" db="EMBL/GenBank/DDBJ databases">
        <title>Genomic Encyclopedia of Type Strains, Phase IV (KMG-IV): sequencing the most valuable type-strain genomes for metagenomic binning, comparative biology and taxonomic classification.</title>
        <authorList>
            <person name="Goeker M."/>
        </authorList>
    </citation>
    <scope>NUCLEOTIDE SEQUENCE [LARGE SCALE GENOMIC DNA]</scope>
    <source>
        <strain evidence="3 4">DSM 15505</strain>
    </source>
</reference>
<evidence type="ECO:0000259" key="2">
    <source>
        <dbReference type="PROSITE" id="PS01148"/>
    </source>
</evidence>
<dbReference type="OrthoDB" id="9797551at2"/>
<dbReference type="PANTHER" id="PTHR33279">
    <property type="entry name" value="SULFUR CARRIER PROTEIN YEDF-RELATED"/>
    <property type="match status" value="1"/>
</dbReference>
<evidence type="ECO:0000313" key="4">
    <source>
        <dbReference type="Proteomes" id="UP000295830"/>
    </source>
</evidence>
<dbReference type="AlphaFoldDB" id="A0A4R7JWX8"/>
<accession>A0A4R7JWX8</accession>
<dbReference type="SUPFAM" id="SSF64307">
    <property type="entry name" value="SirA-like"/>
    <property type="match status" value="1"/>
</dbReference>
<proteinExistence type="inferred from homology"/>
<keyword evidence="4" id="KW-1185">Reference proteome</keyword>
<dbReference type="CDD" id="cd00291">
    <property type="entry name" value="SirA_YedF_YeeD"/>
    <property type="match status" value="1"/>
</dbReference>
<feature type="domain" description="UPF0033" evidence="2">
    <location>
        <begin position="9"/>
        <end position="33"/>
    </location>
</feature>
<dbReference type="PROSITE" id="PS01148">
    <property type="entry name" value="UPF0033"/>
    <property type="match status" value="1"/>
</dbReference>
<dbReference type="InterPro" id="IPR036868">
    <property type="entry name" value="TusA-like_sf"/>
</dbReference>
<dbReference type="InterPro" id="IPR001455">
    <property type="entry name" value="TusA-like"/>
</dbReference>
<sequence length="86" mass="9523">MSAEADQTLDASGLQCPMPLLKTKLCLNGMEPGESLRVIATDPGSARDIPAFLRLSDHELEVEEHDEDRYVFVIRRGQDKSGTRHG</sequence>
<protein>
    <submittedName>
        <fullName evidence="3">tRNA 2-thiouridine synthesizing protein A</fullName>
    </submittedName>
</protein>
<organism evidence="3 4">
    <name type="scientific">Halospina denitrificans</name>
    <dbReference type="NCBI Taxonomy" id="332522"/>
    <lineage>
        <taxon>Bacteria</taxon>
        <taxon>Pseudomonadati</taxon>
        <taxon>Pseudomonadota</taxon>
        <taxon>Gammaproteobacteria</taxon>
        <taxon>Halospina</taxon>
    </lineage>
</organism>